<dbReference type="PANTHER" id="PTHR24205">
    <property type="entry name" value="FOUR AND A HALF LIM DOMAINS PROTEIN"/>
    <property type="match status" value="1"/>
</dbReference>
<sequence>MASRCAFCEKHFVNGDKKSKYNDLEYHQKCFQCSTCHKQITQSFYNLGNNEYRCSDCQTKSSDVVTCTQCSQPITEESYIEYKDEPIHADCFTCHSCSEPLGTMLYVEHENQPYCISCHMSQFAQSCAVCGRAFPPGISTRRYENQYFHIECFRCFNCGKIILSKNYTVNSEQQRLCDQCS</sequence>
<dbReference type="InterPro" id="IPR001781">
    <property type="entry name" value="Znf_LIM"/>
</dbReference>
<protein>
    <recommendedName>
        <fullName evidence="6">LIM zinc-binding domain-containing protein</fullName>
    </recommendedName>
</protein>
<proteinExistence type="predicted"/>
<name>A0A820UF02_9BILA</name>
<evidence type="ECO:0000256" key="1">
    <source>
        <dbReference type="ARBA" id="ARBA00022723"/>
    </source>
</evidence>
<evidence type="ECO:0000259" key="6">
    <source>
        <dbReference type="PROSITE" id="PS50023"/>
    </source>
</evidence>
<keyword evidence="3 5" id="KW-0862">Zinc</keyword>
<feature type="domain" description="LIM zinc-binding" evidence="6">
    <location>
        <begin position="3"/>
        <end position="64"/>
    </location>
</feature>
<evidence type="ECO:0000313" key="7">
    <source>
        <dbReference type="EMBL" id="CAF3463083.1"/>
    </source>
</evidence>
<evidence type="ECO:0000256" key="4">
    <source>
        <dbReference type="ARBA" id="ARBA00023038"/>
    </source>
</evidence>
<organism evidence="10 11">
    <name type="scientific">Rotaria socialis</name>
    <dbReference type="NCBI Taxonomy" id="392032"/>
    <lineage>
        <taxon>Eukaryota</taxon>
        <taxon>Metazoa</taxon>
        <taxon>Spiralia</taxon>
        <taxon>Gnathifera</taxon>
        <taxon>Rotifera</taxon>
        <taxon>Eurotatoria</taxon>
        <taxon>Bdelloidea</taxon>
        <taxon>Philodinida</taxon>
        <taxon>Philodinidae</taxon>
        <taxon>Rotaria</taxon>
    </lineage>
</organism>
<gene>
    <name evidence="8" type="ORF">FME351_LOCUS15498</name>
    <name evidence="9" type="ORF">HFQ381_LOCUS14420</name>
    <name evidence="7" type="ORF">LUA448_LOCUS22795</name>
    <name evidence="10" type="ORF">TSG867_LOCUS19623</name>
</gene>
<dbReference type="AlphaFoldDB" id="A0A820UF02"/>
<dbReference type="Proteomes" id="UP000663869">
    <property type="component" value="Unassembled WGS sequence"/>
</dbReference>
<dbReference type="SMART" id="SM00132">
    <property type="entry name" value="LIM"/>
    <property type="match status" value="3"/>
</dbReference>
<evidence type="ECO:0000256" key="3">
    <source>
        <dbReference type="ARBA" id="ARBA00022833"/>
    </source>
</evidence>
<keyword evidence="4 5" id="KW-0440">LIM domain</keyword>
<dbReference type="GO" id="GO:0046872">
    <property type="term" value="F:metal ion binding"/>
    <property type="evidence" value="ECO:0007669"/>
    <property type="project" value="UniProtKB-KW"/>
</dbReference>
<keyword evidence="1 5" id="KW-0479">Metal-binding</keyword>
<evidence type="ECO:0000256" key="2">
    <source>
        <dbReference type="ARBA" id="ARBA00022737"/>
    </source>
</evidence>
<dbReference type="EMBL" id="CAJOBQ010001385">
    <property type="protein sequence ID" value="CAF4482430.1"/>
    <property type="molecule type" value="Genomic_DNA"/>
</dbReference>
<dbReference type="Gene3D" id="2.10.110.10">
    <property type="entry name" value="Cysteine Rich Protein"/>
    <property type="match status" value="3"/>
</dbReference>
<dbReference type="Pfam" id="PF00412">
    <property type="entry name" value="LIM"/>
    <property type="match status" value="3"/>
</dbReference>
<evidence type="ECO:0000313" key="9">
    <source>
        <dbReference type="EMBL" id="CAF4314737.1"/>
    </source>
</evidence>
<reference evidence="10" key="1">
    <citation type="submission" date="2021-02" db="EMBL/GenBank/DDBJ databases">
        <authorList>
            <person name="Nowell W R."/>
        </authorList>
    </citation>
    <scope>NUCLEOTIDE SEQUENCE</scope>
</reference>
<dbReference type="GO" id="GO:0005634">
    <property type="term" value="C:nucleus"/>
    <property type="evidence" value="ECO:0007669"/>
    <property type="project" value="TreeGrafter"/>
</dbReference>
<dbReference type="Proteomes" id="UP000663851">
    <property type="component" value="Unassembled WGS sequence"/>
</dbReference>
<keyword evidence="2" id="KW-0677">Repeat</keyword>
<dbReference type="SUPFAM" id="SSF57716">
    <property type="entry name" value="Glucocorticoid receptor-like (DNA-binding domain)"/>
    <property type="match status" value="2"/>
</dbReference>
<dbReference type="Proteomes" id="UP000663862">
    <property type="component" value="Unassembled WGS sequence"/>
</dbReference>
<dbReference type="EMBL" id="CAJNYU010001916">
    <property type="protein sequence ID" value="CAF3481032.1"/>
    <property type="molecule type" value="Genomic_DNA"/>
</dbReference>
<dbReference type="EMBL" id="CAJNYD010002947">
    <property type="protein sequence ID" value="CAF3463083.1"/>
    <property type="molecule type" value="Genomic_DNA"/>
</dbReference>
<accession>A0A820UF02</accession>
<dbReference type="PANTHER" id="PTHR24205:SF4">
    <property type="entry name" value="PROTEIN ESPINAS"/>
    <property type="match status" value="1"/>
</dbReference>
<dbReference type="CDD" id="cd08368">
    <property type="entry name" value="LIM"/>
    <property type="match status" value="1"/>
</dbReference>
<comment type="caution">
    <text evidence="10">The sequence shown here is derived from an EMBL/GenBank/DDBJ whole genome shotgun (WGS) entry which is preliminary data.</text>
</comment>
<evidence type="ECO:0000256" key="5">
    <source>
        <dbReference type="PROSITE-ProRule" id="PRU00125"/>
    </source>
</evidence>
<evidence type="ECO:0000313" key="8">
    <source>
        <dbReference type="EMBL" id="CAF3481032.1"/>
    </source>
</evidence>
<dbReference type="EMBL" id="CAJOBO010000941">
    <property type="protein sequence ID" value="CAF4314737.1"/>
    <property type="molecule type" value="Genomic_DNA"/>
</dbReference>
<evidence type="ECO:0000313" key="11">
    <source>
        <dbReference type="Proteomes" id="UP000663862"/>
    </source>
</evidence>
<dbReference type="GO" id="GO:0030018">
    <property type="term" value="C:Z disc"/>
    <property type="evidence" value="ECO:0007669"/>
    <property type="project" value="TreeGrafter"/>
</dbReference>
<dbReference type="PROSITE" id="PS00478">
    <property type="entry name" value="LIM_DOMAIN_1"/>
    <property type="match status" value="2"/>
</dbReference>
<dbReference type="GO" id="GO:0003712">
    <property type="term" value="F:transcription coregulator activity"/>
    <property type="evidence" value="ECO:0007669"/>
    <property type="project" value="TreeGrafter"/>
</dbReference>
<dbReference type="Proteomes" id="UP000663833">
    <property type="component" value="Unassembled WGS sequence"/>
</dbReference>
<feature type="domain" description="LIM zinc-binding" evidence="6">
    <location>
        <begin position="65"/>
        <end position="125"/>
    </location>
</feature>
<evidence type="ECO:0000313" key="10">
    <source>
        <dbReference type="EMBL" id="CAF4482430.1"/>
    </source>
</evidence>
<dbReference type="PROSITE" id="PS50023">
    <property type="entry name" value="LIM_DOMAIN_2"/>
    <property type="match status" value="2"/>
</dbReference>